<dbReference type="SMART" id="SM00724">
    <property type="entry name" value="TLC"/>
    <property type="match status" value="1"/>
</dbReference>
<dbReference type="AlphaFoldDB" id="A0A0L8HI92"/>
<dbReference type="UniPathway" id="UPA00222"/>
<proteinExistence type="predicted"/>
<evidence type="ECO:0000256" key="4">
    <source>
        <dbReference type="ARBA" id="ARBA00022692"/>
    </source>
</evidence>
<dbReference type="STRING" id="37653.A0A0L8HI92"/>
<evidence type="ECO:0000256" key="9">
    <source>
        <dbReference type="SAM" id="Phobius"/>
    </source>
</evidence>
<comment type="subcellular location">
    <subcellularLocation>
        <location evidence="1">Membrane</location>
        <topology evidence="1">Multi-pass membrane protein</topology>
    </subcellularLocation>
</comment>
<dbReference type="EMBL" id="KQ418073">
    <property type="protein sequence ID" value="KOF88946.1"/>
    <property type="molecule type" value="Genomic_DNA"/>
</dbReference>
<evidence type="ECO:0000256" key="7">
    <source>
        <dbReference type="PROSITE-ProRule" id="PRU00205"/>
    </source>
</evidence>
<feature type="transmembrane region" description="Helical" evidence="9">
    <location>
        <begin position="284"/>
        <end position="304"/>
    </location>
</feature>
<dbReference type="Gene3D" id="1.10.10.60">
    <property type="entry name" value="Homeodomain-like"/>
    <property type="match status" value="1"/>
</dbReference>
<protein>
    <recommendedName>
        <fullName evidence="10">TLC domain-containing protein</fullName>
    </recommendedName>
</protein>
<keyword evidence="5 9" id="KW-1133">Transmembrane helix</keyword>
<feature type="transmembrane region" description="Helical" evidence="9">
    <location>
        <begin position="350"/>
        <end position="369"/>
    </location>
</feature>
<feature type="domain" description="TLC" evidence="10">
    <location>
        <begin position="275"/>
        <end position="476"/>
    </location>
</feature>
<dbReference type="GO" id="GO:0016020">
    <property type="term" value="C:membrane"/>
    <property type="evidence" value="ECO:0007669"/>
    <property type="project" value="UniProtKB-SubCell"/>
</dbReference>
<feature type="compositionally biased region" description="Acidic residues" evidence="8">
    <location>
        <begin position="488"/>
        <end position="499"/>
    </location>
</feature>
<evidence type="ECO:0000313" key="11">
    <source>
        <dbReference type="EMBL" id="KOF88946.1"/>
    </source>
</evidence>
<feature type="transmembrane region" description="Helical" evidence="9">
    <location>
        <begin position="404"/>
        <end position="427"/>
    </location>
</feature>
<dbReference type="PROSITE" id="PS50922">
    <property type="entry name" value="TLC"/>
    <property type="match status" value="1"/>
</dbReference>
<dbReference type="PANTHER" id="PTHR12560">
    <property type="entry name" value="LONGEVITY ASSURANCE FACTOR 1 LAG1"/>
    <property type="match status" value="1"/>
</dbReference>
<accession>A0A0L8HI92</accession>
<evidence type="ECO:0000256" key="8">
    <source>
        <dbReference type="SAM" id="MobiDB-lite"/>
    </source>
</evidence>
<evidence type="ECO:0000256" key="2">
    <source>
        <dbReference type="ARBA" id="ARBA00004760"/>
    </source>
</evidence>
<evidence type="ECO:0000256" key="6">
    <source>
        <dbReference type="ARBA" id="ARBA00023136"/>
    </source>
</evidence>
<evidence type="ECO:0000256" key="5">
    <source>
        <dbReference type="ARBA" id="ARBA00022989"/>
    </source>
</evidence>
<feature type="transmembrane region" description="Helical" evidence="9">
    <location>
        <begin position="447"/>
        <end position="468"/>
    </location>
</feature>
<dbReference type="InterPro" id="IPR006634">
    <property type="entry name" value="TLC-dom"/>
</dbReference>
<dbReference type="OrthoDB" id="537032at2759"/>
<comment type="pathway">
    <text evidence="3">Sphingolipid metabolism.</text>
</comment>
<dbReference type="InterPro" id="IPR016439">
    <property type="entry name" value="Lag1/Lac1-like"/>
</dbReference>
<dbReference type="PANTHER" id="PTHR12560:SF0">
    <property type="entry name" value="LD18904P"/>
    <property type="match status" value="1"/>
</dbReference>
<feature type="transmembrane region" description="Helical" evidence="9">
    <location>
        <begin position="324"/>
        <end position="343"/>
    </location>
</feature>
<gene>
    <name evidence="11" type="ORF">OCBIM_22013954mg</name>
</gene>
<dbReference type="Pfam" id="PF03798">
    <property type="entry name" value="TRAM_LAG1_CLN8"/>
    <property type="match status" value="1"/>
</dbReference>
<feature type="region of interest" description="Disordered" evidence="8">
    <location>
        <begin position="484"/>
        <end position="531"/>
    </location>
</feature>
<evidence type="ECO:0000256" key="1">
    <source>
        <dbReference type="ARBA" id="ARBA00004141"/>
    </source>
</evidence>
<name>A0A0L8HI92_OCTBM</name>
<keyword evidence="6 7" id="KW-0472">Membrane</keyword>
<comment type="pathway">
    <text evidence="2">Lipid metabolism; sphingolipid metabolism.</text>
</comment>
<feature type="compositionally biased region" description="Polar residues" evidence="8">
    <location>
        <begin position="503"/>
        <end position="515"/>
    </location>
</feature>
<keyword evidence="4 7" id="KW-0812">Transmembrane</keyword>
<organism evidence="11">
    <name type="scientific">Octopus bimaculoides</name>
    <name type="common">California two-spotted octopus</name>
    <dbReference type="NCBI Taxonomy" id="37653"/>
    <lineage>
        <taxon>Eukaryota</taxon>
        <taxon>Metazoa</taxon>
        <taxon>Spiralia</taxon>
        <taxon>Lophotrochozoa</taxon>
        <taxon>Mollusca</taxon>
        <taxon>Cephalopoda</taxon>
        <taxon>Coleoidea</taxon>
        <taxon>Octopodiformes</taxon>
        <taxon>Octopoda</taxon>
        <taxon>Incirrata</taxon>
        <taxon>Octopodidae</taxon>
        <taxon>Octopus</taxon>
    </lineage>
</organism>
<reference evidence="11" key="1">
    <citation type="submission" date="2015-07" db="EMBL/GenBank/DDBJ databases">
        <title>MeaNS - Measles Nucleotide Surveillance Program.</title>
        <authorList>
            <person name="Tran T."/>
            <person name="Druce J."/>
        </authorList>
    </citation>
    <scope>NUCLEOTIDE SEQUENCE</scope>
    <source>
        <strain evidence="11">UCB-OBI-ISO-001</strain>
        <tissue evidence="11">Gonad</tissue>
    </source>
</reference>
<sequence>MLHGSETWAVIAEDMRRLARNEARMLCRICNVSVHTQQSVSALRGKLDLRSIRCVQERRLRWFGQVLRIDEDNCMKMCHALEVEGTCGRGGPKKTWDKVVKHDLRTLGLMEEVIYLIFIFFYLHSEGMWLNGHSQFVPVAIKTSGVLEPHTANFLYKIGKTTAHLRNGPCKLGTAAATSLVPSCISPFAFPLDNISDLGSGDSLIIVPIGRYLGIREHQRKVSHNPVLEQVYRKNKASIDDTQMKHLIKETSMNSQHIKKWMRMRRLQDAPSTMLKFRECSWHLLFYTSACIYGIIILWDKHWVWHTEDCWRGWPNHNVGTDLYYYYLFELAFYGSLILSLLMDIKRKDLKVMIVHHVATIILLSMSWFLNFVRIGSLTLIVHDIVDPSLAAAKMAKYSKKQTLCEIVFGIFAVLWMISRLGIYPFWVLRSVYFEIHDHVASFPSFIVFATLLFILQILHIVWTYMIIKIAIQKYTHGQINQDVRSDTEEEDDDDDFIDETVPTVTNHVTSNNTPKAKRRLVDGHNSTNQS</sequence>
<evidence type="ECO:0000256" key="3">
    <source>
        <dbReference type="ARBA" id="ARBA00004991"/>
    </source>
</evidence>
<dbReference type="GO" id="GO:0050291">
    <property type="term" value="F:sphingosine N-acyltransferase activity"/>
    <property type="evidence" value="ECO:0007669"/>
    <property type="project" value="InterPro"/>
</dbReference>
<dbReference type="GO" id="GO:0046513">
    <property type="term" value="P:ceramide biosynthetic process"/>
    <property type="evidence" value="ECO:0007669"/>
    <property type="project" value="InterPro"/>
</dbReference>
<evidence type="ECO:0000259" key="10">
    <source>
        <dbReference type="PROSITE" id="PS50922"/>
    </source>
</evidence>